<sequence>MTEMRILVVDDHKAHAEGLAELLSIRGYAAWYGADAETTLADLDKLYVDVILSDVNLPGMSGYELCRRIRATSKFDHVAFIFHTASQDISGKLHGGDAFLTYPIGIGDLTTVITGCVAPRTPDRTLDTVVLLAGAACDRPSDLAQSVY</sequence>
<dbReference type="PANTHER" id="PTHR44591">
    <property type="entry name" value="STRESS RESPONSE REGULATOR PROTEIN 1"/>
    <property type="match status" value="1"/>
</dbReference>
<keyword evidence="5" id="KW-1185">Reference proteome</keyword>
<dbReference type="InterPro" id="IPR011006">
    <property type="entry name" value="CheY-like_superfamily"/>
</dbReference>
<dbReference type="SUPFAM" id="SSF52172">
    <property type="entry name" value="CheY-like"/>
    <property type="match status" value="1"/>
</dbReference>
<dbReference type="Proteomes" id="UP001596091">
    <property type="component" value="Unassembled WGS sequence"/>
</dbReference>
<dbReference type="InterPro" id="IPR001789">
    <property type="entry name" value="Sig_transdc_resp-reg_receiver"/>
</dbReference>
<comment type="caution">
    <text evidence="4">The sequence shown here is derived from an EMBL/GenBank/DDBJ whole genome shotgun (WGS) entry which is preliminary data.</text>
</comment>
<evidence type="ECO:0000259" key="3">
    <source>
        <dbReference type="PROSITE" id="PS50110"/>
    </source>
</evidence>
<evidence type="ECO:0000256" key="2">
    <source>
        <dbReference type="PROSITE-ProRule" id="PRU00169"/>
    </source>
</evidence>
<dbReference type="EMBL" id="JBHSPH010000002">
    <property type="protein sequence ID" value="MFC5861777.1"/>
    <property type="molecule type" value="Genomic_DNA"/>
</dbReference>
<gene>
    <name evidence="4" type="ORF">ACFPT7_05695</name>
</gene>
<dbReference type="PROSITE" id="PS50110">
    <property type="entry name" value="RESPONSE_REGULATORY"/>
    <property type="match status" value="1"/>
</dbReference>
<feature type="modified residue" description="4-aspartylphosphate" evidence="2">
    <location>
        <position position="54"/>
    </location>
</feature>
<evidence type="ECO:0000313" key="5">
    <source>
        <dbReference type="Proteomes" id="UP001596091"/>
    </source>
</evidence>
<dbReference type="PANTHER" id="PTHR44591:SF25">
    <property type="entry name" value="CHEMOTAXIS TWO-COMPONENT RESPONSE REGULATOR"/>
    <property type="match status" value="1"/>
</dbReference>
<evidence type="ECO:0000313" key="4">
    <source>
        <dbReference type="EMBL" id="MFC5861777.1"/>
    </source>
</evidence>
<dbReference type="SMART" id="SM00448">
    <property type="entry name" value="REC"/>
    <property type="match status" value="1"/>
</dbReference>
<dbReference type="Gene3D" id="3.40.50.2300">
    <property type="match status" value="1"/>
</dbReference>
<protein>
    <submittedName>
        <fullName evidence="4">PleD family two-component system response regulator</fullName>
    </submittedName>
</protein>
<dbReference type="RefSeq" id="WP_263337402.1">
    <property type="nucleotide sequence ID" value="NZ_JAGSYH010000004.1"/>
</dbReference>
<name>A0ABW1EES5_9BACT</name>
<keyword evidence="1 2" id="KW-0597">Phosphoprotein</keyword>
<dbReference type="Pfam" id="PF00072">
    <property type="entry name" value="Response_reg"/>
    <property type="match status" value="1"/>
</dbReference>
<reference evidence="5" key="1">
    <citation type="journal article" date="2019" name="Int. J. Syst. Evol. Microbiol.">
        <title>The Global Catalogue of Microorganisms (GCM) 10K type strain sequencing project: providing services to taxonomists for standard genome sequencing and annotation.</title>
        <authorList>
            <consortium name="The Broad Institute Genomics Platform"/>
            <consortium name="The Broad Institute Genome Sequencing Center for Infectious Disease"/>
            <person name="Wu L."/>
            <person name="Ma J."/>
        </authorList>
    </citation>
    <scope>NUCLEOTIDE SEQUENCE [LARGE SCALE GENOMIC DNA]</scope>
    <source>
        <strain evidence="5">JCM 4087</strain>
    </source>
</reference>
<feature type="domain" description="Response regulatory" evidence="3">
    <location>
        <begin position="5"/>
        <end position="117"/>
    </location>
</feature>
<proteinExistence type="predicted"/>
<organism evidence="4 5">
    <name type="scientific">Acidicapsa dinghuensis</name>
    <dbReference type="NCBI Taxonomy" id="2218256"/>
    <lineage>
        <taxon>Bacteria</taxon>
        <taxon>Pseudomonadati</taxon>
        <taxon>Acidobacteriota</taxon>
        <taxon>Terriglobia</taxon>
        <taxon>Terriglobales</taxon>
        <taxon>Acidobacteriaceae</taxon>
        <taxon>Acidicapsa</taxon>
    </lineage>
</organism>
<accession>A0ABW1EES5</accession>
<dbReference type="InterPro" id="IPR050595">
    <property type="entry name" value="Bact_response_regulator"/>
</dbReference>
<evidence type="ECO:0000256" key="1">
    <source>
        <dbReference type="ARBA" id="ARBA00022553"/>
    </source>
</evidence>